<dbReference type="Proteomes" id="UP000030401">
    <property type="component" value="Unassembled WGS sequence"/>
</dbReference>
<name>A0A0A5I002_9BACI</name>
<sequence>MRMIVWLFMLITVLYAVSKYKYKLLNALFTIEAVRKMAVRWSMEIPLVRERILSQVVPSSLVK</sequence>
<accession>A0A0A5I002</accession>
<organism evidence="1 2">
    <name type="scientific">Pontibacillus litoralis JSM 072002</name>
    <dbReference type="NCBI Taxonomy" id="1385512"/>
    <lineage>
        <taxon>Bacteria</taxon>
        <taxon>Bacillati</taxon>
        <taxon>Bacillota</taxon>
        <taxon>Bacilli</taxon>
        <taxon>Bacillales</taxon>
        <taxon>Bacillaceae</taxon>
        <taxon>Pontibacillus</taxon>
    </lineage>
</organism>
<evidence type="ECO:0000313" key="1">
    <source>
        <dbReference type="EMBL" id="KGX89187.1"/>
    </source>
</evidence>
<dbReference type="eggNOG" id="ENOG5033DEJ">
    <property type="taxonomic scope" value="Bacteria"/>
</dbReference>
<gene>
    <name evidence="1" type="ORF">N784_00605</name>
</gene>
<keyword evidence="2" id="KW-1185">Reference proteome</keyword>
<reference evidence="1 2" key="1">
    <citation type="submission" date="2013-08" db="EMBL/GenBank/DDBJ databases">
        <authorList>
            <person name="Huang J."/>
            <person name="Wang G."/>
        </authorList>
    </citation>
    <scope>NUCLEOTIDE SEQUENCE [LARGE SCALE GENOMIC DNA]</scope>
    <source>
        <strain evidence="1 2">JSM 072002</strain>
    </source>
</reference>
<dbReference type="EMBL" id="AVPG01000001">
    <property type="protein sequence ID" value="KGX89187.1"/>
    <property type="molecule type" value="Genomic_DNA"/>
</dbReference>
<evidence type="ECO:0000313" key="2">
    <source>
        <dbReference type="Proteomes" id="UP000030401"/>
    </source>
</evidence>
<dbReference type="AlphaFoldDB" id="A0A0A5I002"/>
<dbReference type="STRING" id="1385512.N784_00605"/>
<dbReference type="OrthoDB" id="2692040at2"/>
<dbReference type="RefSeq" id="WP_036830938.1">
    <property type="nucleotide sequence ID" value="NZ_AVPG01000001.1"/>
</dbReference>
<protein>
    <submittedName>
        <fullName evidence="1">Uncharacterized protein</fullName>
    </submittedName>
</protein>
<proteinExistence type="predicted"/>
<comment type="caution">
    <text evidence="1">The sequence shown here is derived from an EMBL/GenBank/DDBJ whole genome shotgun (WGS) entry which is preliminary data.</text>
</comment>